<evidence type="ECO:0000313" key="2">
    <source>
        <dbReference type="EMBL" id="KIJ45703.1"/>
    </source>
</evidence>
<feature type="compositionally biased region" description="Basic and acidic residues" evidence="1">
    <location>
        <begin position="93"/>
        <end position="106"/>
    </location>
</feature>
<name>A0A0C9US67_SPHS4</name>
<feature type="region of interest" description="Disordered" evidence="1">
    <location>
        <begin position="1"/>
        <end position="202"/>
    </location>
</feature>
<sequence length="333" mass="35686">MSQSPSSPPPPSRPMNPLHGTTIDTAPDSLGLPKVSNVEAGEATDEAQLSRSPSGSFVKRTMEKLSRSTTRPRSSREEHNTSGPRKIFSISRRSKDNQSSDDKGGEFHVSQQSATTDAGPLSAASHASDDSPFIRPASPVEDAAAQPSRPSILNFRGTGSMRAGTQTLIQALQAMPWTEEAENEDNSSEDSQGDTDEEGPALASSIHALYKPVAHARRGEMSPSEEHPIALPEYFGDNELGGGIRSPDELVEDDFEASSPRMTAEEDLAERPGTSPPVMRRDGKPAVRSGSMATVKLQRRARLASKLREVFEVEDIGEVVAGQHGAPFNLPVP</sequence>
<protein>
    <submittedName>
        <fullName evidence="2">Uncharacterized protein</fullName>
    </submittedName>
</protein>
<feature type="compositionally biased region" description="Pro residues" evidence="1">
    <location>
        <begin position="1"/>
        <end position="14"/>
    </location>
</feature>
<feature type="region of interest" description="Disordered" evidence="1">
    <location>
        <begin position="215"/>
        <end position="293"/>
    </location>
</feature>
<reference evidence="2 3" key="1">
    <citation type="submission" date="2014-06" db="EMBL/GenBank/DDBJ databases">
        <title>Evolutionary Origins and Diversification of the Mycorrhizal Mutualists.</title>
        <authorList>
            <consortium name="DOE Joint Genome Institute"/>
            <consortium name="Mycorrhizal Genomics Consortium"/>
            <person name="Kohler A."/>
            <person name="Kuo A."/>
            <person name="Nagy L.G."/>
            <person name="Floudas D."/>
            <person name="Copeland A."/>
            <person name="Barry K.W."/>
            <person name="Cichocki N."/>
            <person name="Veneault-Fourrey C."/>
            <person name="LaButti K."/>
            <person name="Lindquist E.A."/>
            <person name="Lipzen A."/>
            <person name="Lundell T."/>
            <person name="Morin E."/>
            <person name="Murat C."/>
            <person name="Riley R."/>
            <person name="Ohm R."/>
            <person name="Sun H."/>
            <person name="Tunlid A."/>
            <person name="Henrissat B."/>
            <person name="Grigoriev I.V."/>
            <person name="Hibbett D.S."/>
            <person name="Martin F."/>
        </authorList>
    </citation>
    <scope>NUCLEOTIDE SEQUENCE [LARGE SCALE GENOMIC DNA]</scope>
    <source>
        <strain evidence="2 3">SS14</strain>
    </source>
</reference>
<accession>A0A0C9US67</accession>
<feature type="compositionally biased region" description="Acidic residues" evidence="1">
    <location>
        <begin position="179"/>
        <end position="199"/>
    </location>
</feature>
<feature type="compositionally biased region" description="Basic and acidic residues" evidence="1">
    <location>
        <begin position="217"/>
        <end position="228"/>
    </location>
</feature>
<evidence type="ECO:0000313" key="3">
    <source>
        <dbReference type="Proteomes" id="UP000054279"/>
    </source>
</evidence>
<dbReference type="Proteomes" id="UP000054279">
    <property type="component" value="Unassembled WGS sequence"/>
</dbReference>
<dbReference type="EMBL" id="KN837111">
    <property type="protein sequence ID" value="KIJ45703.1"/>
    <property type="molecule type" value="Genomic_DNA"/>
</dbReference>
<evidence type="ECO:0000256" key="1">
    <source>
        <dbReference type="SAM" id="MobiDB-lite"/>
    </source>
</evidence>
<dbReference type="OrthoDB" id="3248354at2759"/>
<gene>
    <name evidence="2" type="ORF">M422DRAFT_251011</name>
</gene>
<keyword evidence="3" id="KW-1185">Reference proteome</keyword>
<dbReference type="HOGENOM" id="CLU_834629_0_0_1"/>
<dbReference type="AlphaFoldDB" id="A0A0C9US67"/>
<organism evidence="2 3">
    <name type="scientific">Sphaerobolus stellatus (strain SS14)</name>
    <dbReference type="NCBI Taxonomy" id="990650"/>
    <lineage>
        <taxon>Eukaryota</taxon>
        <taxon>Fungi</taxon>
        <taxon>Dikarya</taxon>
        <taxon>Basidiomycota</taxon>
        <taxon>Agaricomycotina</taxon>
        <taxon>Agaricomycetes</taxon>
        <taxon>Phallomycetidae</taxon>
        <taxon>Geastrales</taxon>
        <taxon>Sphaerobolaceae</taxon>
        <taxon>Sphaerobolus</taxon>
    </lineage>
</organism>
<proteinExistence type="predicted"/>